<keyword evidence="3" id="KW-1185">Reference proteome</keyword>
<evidence type="ECO:0000256" key="1">
    <source>
        <dbReference type="SAM" id="SignalP"/>
    </source>
</evidence>
<accession>A0A420Y3U7</accession>
<dbReference type="AlphaFoldDB" id="A0A420Y3U7"/>
<feature type="signal peptide" evidence="1">
    <location>
        <begin position="1"/>
        <end position="23"/>
    </location>
</feature>
<dbReference type="OrthoDB" id="4730436at2759"/>
<dbReference type="Proteomes" id="UP000275385">
    <property type="component" value="Unassembled WGS sequence"/>
</dbReference>
<keyword evidence="1" id="KW-0732">Signal</keyword>
<gene>
    <name evidence="2" type="ORF">DL546_004944</name>
</gene>
<evidence type="ECO:0000313" key="2">
    <source>
        <dbReference type="EMBL" id="RKU42533.1"/>
    </source>
</evidence>
<dbReference type="EMBL" id="QVQW01000055">
    <property type="protein sequence ID" value="RKU42533.1"/>
    <property type="molecule type" value="Genomic_DNA"/>
</dbReference>
<protein>
    <submittedName>
        <fullName evidence="2">Uncharacterized protein</fullName>
    </submittedName>
</protein>
<sequence length="124" mass="13591">MLYTTIAPILAFVLGAVALPAEAVSNEAGPHDVVFTMFSGPSCNEQPRSIPYGSYYIDQNMHDLCLPLEDDVHSLDVTTIKEGCKLTAFHGPMCNNVENLQAYTTKDGCHWANMVFKSFKVTCA</sequence>
<comment type="caution">
    <text evidence="2">The sequence shown here is derived from an EMBL/GenBank/DDBJ whole genome shotgun (WGS) entry which is preliminary data.</text>
</comment>
<organism evidence="2 3">
    <name type="scientific">Coniochaeta pulveracea</name>
    <dbReference type="NCBI Taxonomy" id="177199"/>
    <lineage>
        <taxon>Eukaryota</taxon>
        <taxon>Fungi</taxon>
        <taxon>Dikarya</taxon>
        <taxon>Ascomycota</taxon>
        <taxon>Pezizomycotina</taxon>
        <taxon>Sordariomycetes</taxon>
        <taxon>Sordariomycetidae</taxon>
        <taxon>Coniochaetales</taxon>
        <taxon>Coniochaetaceae</taxon>
        <taxon>Coniochaeta</taxon>
    </lineage>
</organism>
<evidence type="ECO:0000313" key="3">
    <source>
        <dbReference type="Proteomes" id="UP000275385"/>
    </source>
</evidence>
<feature type="chain" id="PRO_5019401261" evidence="1">
    <location>
        <begin position="24"/>
        <end position="124"/>
    </location>
</feature>
<proteinExistence type="predicted"/>
<name>A0A420Y3U7_9PEZI</name>
<reference evidence="2 3" key="1">
    <citation type="submission" date="2018-08" db="EMBL/GenBank/DDBJ databases">
        <title>Draft genome of the lignicolous fungus Coniochaeta pulveracea.</title>
        <authorList>
            <person name="Borstlap C.J."/>
            <person name="De Witt R.N."/>
            <person name="Botha A."/>
            <person name="Volschenk H."/>
        </authorList>
    </citation>
    <scope>NUCLEOTIDE SEQUENCE [LARGE SCALE GENOMIC DNA]</scope>
    <source>
        <strain evidence="2 3">CAB683</strain>
    </source>
</reference>